<keyword evidence="3" id="KW-1185">Reference proteome</keyword>
<reference evidence="2 3" key="1">
    <citation type="submission" date="2020-07" db="EMBL/GenBank/DDBJ databases">
        <authorList>
            <person name="Sun Q."/>
        </authorList>
    </citation>
    <scope>NUCLEOTIDE SEQUENCE [LARGE SCALE GENOMIC DNA]</scope>
    <source>
        <strain evidence="2 3">CGMCC 1.13654</strain>
    </source>
</reference>
<accession>A0A838LBJ3</accession>
<organism evidence="2 3">
    <name type="scientific">Sphingomonas chungangi</name>
    <dbReference type="NCBI Taxonomy" id="2683589"/>
    <lineage>
        <taxon>Bacteria</taxon>
        <taxon>Pseudomonadati</taxon>
        <taxon>Pseudomonadota</taxon>
        <taxon>Alphaproteobacteria</taxon>
        <taxon>Sphingomonadales</taxon>
        <taxon>Sphingomonadaceae</taxon>
        <taxon>Sphingomonas</taxon>
    </lineage>
</organism>
<name>A0A838LBJ3_9SPHN</name>
<feature type="chain" id="PRO_5032657582" description="Circumsporozoite protein" evidence="1">
    <location>
        <begin position="20"/>
        <end position="76"/>
    </location>
</feature>
<proteinExistence type="predicted"/>
<evidence type="ECO:0000313" key="2">
    <source>
        <dbReference type="EMBL" id="MBA2936611.1"/>
    </source>
</evidence>
<dbReference type="RefSeq" id="WP_160364441.1">
    <property type="nucleotide sequence ID" value="NZ_JACEIB010000027.1"/>
</dbReference>
<gene>
    <name evidence="2" type="ORF">HZF05_21235</name>
</gene>
<keyword evidence="1" id="KW-0732">Signal</keyword>
<protein>
    <recommendedName>
        <fullName evidence="4">Circumsporozoite protein</fullName>
    </recommendedName>
</protein>
<dbReference type="PROSITE" id="PS51257">
    <property type="entry name" value="PROKAR_LIPOPROTEIN"/>
    <property type="match status" value="1"/>
</dbReference>
<dbReference type="EMBL" id="JACEIB010000027">
    <property type="protein sequence ID" value="MBA2936611.1"/>
    <property type="molecule type" value="Genomic_DNA"/>
</dbReference>
<comment type="caution">
    <text evidence="2">The sequence shown here is derived from an EMBL/GenBank/DDBJ whole genome shotgun (WGS) entry which is preliminary data.</text>
</comment>
<evidence type="ECO:0000256" key="1">
    <source>
        <dbReference type="SAM" id="SignalP"/>
    </source>
</evidence>
<feature type="signal peptide" evidence="1">
    <location>
        <begin position="1"/>
        <end position="19"/>
    </location>
</feature>
<dbReference type="Proteomes" id="UP000570166">
    <property type="component" value="Unassembled WGS sequence"/>
</dbReference>
<dbReference type="AlphaFoldDB" id="A0A838LBJ3"/>
<evidence type="ECO:0000313" key="3">
    <source>
        <dbReference type="Proteomes" id="UP000570166"/>
    </source>
</evidence>
<sequence>MKKIVALPLIVAVAMGAAACSKKTDAANNADVSADLNAAANDAIADVNAATADATDNSAAAVDNAAATDANASNAM</sequence>
<evidence type="ECO:0008006" key="4">
    <source>
        <dbReference type="Google" id="ProtNLM"/>
    </source>
</evidence>